<name>A0ABT3YKP3_9HYPH</name>
<evidence type="ECO:0000313" key="3">
    <source>
        <dbReference type="Proteomes" id="UP001081283"/>
    </source>
</evidence>
<dbReference type="SUPFAM" id="SSF52821">
    <property type="entry name" value="Rhodanese/Cell cycle control phosphatase"/>
    <property type="match status" value="1"/>
</dbReference>
<dbReference type="EMBL" id="JAOVZQ010000001">
    <property type="protein sequence ID" value="MCY0096476.1"/>
    <property type="molecule type" value="Genomic_DNA"/>
</dbReference>
<dbReference type="InterPro" id="IPR036873">
    <property type="entry name" value="Rhodanese-like_dom_sf"/>
</dbReference>
<proteinExistence type="predicted"/>
<protein>
    <submittedName>
        <fullName evidence="2">PQQ-dependent catabolism-associated CXXCW motif protein</fullName>
    </submittedName>
</protein>
<comment type="caution">
    <text evidence="2">The sequence shown here is derived from an EMBL/GenBank/DDBJ whole genome shotgun (WGS) entry which is preliminary data.</text>
</comment>
<dbReference type="InterPro" id="IPR022376">
    <property type="entry name" value="PQQ_CXXCW"/>
</dbReference>
<dbReference type="Proteomes" id="UP001081283">
    <property type="component" value="Unassembled WGS sequence"/>
</dbReference>
<accession>A0ABT3YKP3</accession>
<dbReference type="Gene3D" id="3.40.250.10">
    <property type="entry name" value="Rhodanese-like domain"/>
    <property type="match status" value="1"/>
</dbReference>
<dbReference type="NCBIfam" id="TIGR03865">
    <property type="entry name" value="PQQ_CXXCW"/>
    <property type="match status" value="1"/>
</dbReference>
<evidence type="ECO:0000259" key="1">
    <source>
        <dbReference type="PROSITE" id="PS50206"/>
    </source>
</evidence>
<dbReference type="PROSITE" id="PS50206">
    <property type="entry name" value="RHODANESE_3"/>
    <property type="match status" value="1"/>
</dbReference>
<evidence type="ECO:0000313" key="2">
    <source>
        <dbReference type="EMBL" id="MCY0096476.1"/>
    </source>
</evidence>
<organism evidence="2 3">
    <name type="scientific">Hoeflea ulvae</name>
    <dbReference type="NCBI Taxonomy" id="2983764"/>
    <lineage>
        <taxon>Bacteria</taxon>
        <taxon>Pseudomonadati</taxon>
        <taxon>Pseudomonadota</taxon>
        <taxon>Alphaproteobacteria</taxon>
        <taxon>Hyphomicrobiales</taxon>
        <taxon>Rhizobiaceae</taxon>
        <taxon>Hoeflea</taxon>
    </lineage>
</organism>
<sequence>MPVAALAQGVAEPEDYETQHYRGPVPLTLSGATVVDARAAFALWKTGRVVFVDVLPRAPKPDNLPEGTIWREQPRVSIPGAVWLPNVGYGKLAAVTETYFRNGLDAATDGDVSRPLVFFCLSECWMSWNAAKRALEYGYERVFWFPEGTDGWAFEDFPTAMIEPVEGY</sequence>
<reference evidence="2" key="1">
    <citation type="submission" date="2022-10" db="EMBL/GenBank/DDBJ databases">
        <title>Hoeflea sp. J2-29, isolated from marine algae.</title>
        <authorList>
            <person name="Kristyanto S."/>
            <person name="Kim J.M."/>
            <person name="Jeon C.O."/>
        </authorList>
    </citation>
    <scope>NUCLEOTIDE SEQUENCE</scope>
    <source>
        <strain evidence="2">J2-29</strain>
    </source>
</reference>
<feature type="domain" description="Rhodanese" evidence="1">
    <location>
        <begin position="78"/>
        <end position="161"/>
    </location>
</feature>
<dbReference type="CDD" id="cd00158">
    <property type="entry name" value="RHOD"/>
    <property type="match status" value="1"/>
</dbReference>
<dbReference type="InterPro" id="IPR001763">
    <property type="entry name" value="Rhodanese-like_dom"/>
</dbReference>
<keyword evidence="3" id="KW-1185">Reference proteome</keyword>
<gene>
    <name evidence="2" type="ORF">OEG82_21035</name>
</gene>